<dbReference type="AlphaFoldDB" id="A0A916Y449"/>
<keyword evidence="7" id="KW-1185">Reference proteome</keyword>
<evidence type="ECO:0000313" key="7">
    <source>
        <dbReference type="Proteomes" id="UP000598997"/>
    </source>
</evidence>
<comment type="subcellular location">
    <subcellularLocation>
        <location evidence="5">Bacterial microcompartment</location>
    </subcellularLocation>
</comment>
<comment type="catalytic activity">
    <reaction evidence="5">
        <text>ethanolamine = acetaldehyde + NH4(+)</text>
        <dbReference type="Rhea" id="RHEA:15313"/>
        <dbReference type="ChEBI" id="CHEBI:15343"/>
        <dbReference type="ChEBI" id="CHEBI:28938"/>
        <dbReference type="ChEBI" id="CHEBI:57603"/>
        <dbReference type="EC" id="4.3.1.7"/>
    </reaction>
</comment>
<dbReference type="RefSeq" id="WP_066766012.1">
    <property type="nucleotide sequence ID" value="NZ_BMIO01000001.1"/>
</dbReference>
<dbReference type="GO" id="GO:0009350">
    <property type="term" value="C:ethanolamine ammonia-lyase complex"/>
    <property type="evidence" value="ECO:0007669"/>
    <property type="project" value="UniProtKB-UniRule"/>
</dbReference>
<dbReference type="Gene3D" id="3.40.50.11240">
    <property type="entry name" value="Ethanolamine ammonia-lyase light chain (EutC)"/>
    <property type="match status" value="1"/>
</dbReference>
<dbReference type="GO" id="GO:0031419">
    <property type="term" value="F:cobalamin binding"/>
    <property type="evidence" value="ECO:0007669"/>
    <property type="project" value="UniProtKB-UniRule"/>
</dbReference>
<dbReference type="PIRSF" id="PIRSF018982">
    <property type="entry name" value="EutC"/>
    <property type="match status" value="1"/>
</dbReference>
<comment type="function">
    <text evidence="5">Catalyzes the deamination of various vicinal amino-alcohols to oxo compounds. Allows this organism to utilize ethanolamine as the sole source of nitrogen and carbon in the presence of external vitamin B12.</text>
</comment>
<evidence type="ECO:0000256" key="5">
    <source>
        <dbReference type="HAMAP-Rule" id="MF_00601"/>
    </source>
</evidence>
<evidence type="ECO:0000313" key="6">
    <source>
        <dbReference type="EMBL" id="GGD30127.1"/>
    </source>
</evidence>
<evidence type="ECO:0000256" key="2">
    <source>
        <dbReference type="ARBA" id="ARBA00023239"/>
    </source>
</evidence>
<name>A0A916Y449_9SPHN</name>
<evidence type="ECO:0000256" key="3">
    <source>
        <dbReference type="ARBA" id="ARBA00023285"/>
    </source>
</evidence>
<feature type="binding site" evidence="5">
    <location>
        <position position="145"/>
    </location>
    <ligand>
        <name>adenosylcob(III)alamin</name>
        <dbReference type="ChEBI" id="CHEBI:18408"/>
    </ligand>
</feature>
<comment type="similarity">
    <text evidence="5">Belongs to the EutC family.</text>
</comment>
<gene>
    <name evidence="5 6" type="primary">eutC</name>
    <name evidence="6" type="ORF">GCM10010989_00230</name>
</gene>
<dbReference type="Proteomes" id="UP000598997">
    <property type="component" value="Unassembled WGS sequence"/>
</dbReference>
<keyword evidence="2 5" id="KW-0456">Lyase</keyword>
<protein>
    <recommendedName>
        <fullName evidence="5">Ethanolamine ammonia-lyase small subunit</fullName>
        <shortName evidence="5">EAL small subunit</shortName>
        <ecNumber evidence="5">4.3.1.7</ecNumber>
    </recommendedName>
</protein>
<dbReference type="Gene3D" id="1.10.30.40">
    <property type="entry name" value="Ethanolamine ammonia-lyase light chain (EutC), N-terminal domain"/>
    <property type="match status" value="1"/>
</dbReference>
<dbReference type="EMBL" id="BMIO01000001">
    <property type="protein sequence ID" value="GGD30127.1"/>
    <property type="molecule type" value="Genomic_DNA"/>
</dbReference>
<dbReference type="InterPro" id="IPR009246">
    <property type="entry name" value="EutC"/>
</dbReference>
<dbReference type="NCBIfam" id="NF003971">
    <property type="entry name" value="PRK05465.1"/>
    <property type="match status" value="1"/>
</dbReference>
<dbReference type="OrthoDB" id="114248at2"/>
<dbReference type="GO" id="GO:0046336">
    <property type="term" value="P:ethanolamine catabolic process"/>
    <property type="evidence" value="ECO:0007669"/>
    <property type="project" value="UniProtKB-UniRule"/>
</dbReference>
<accession>A0A916Y449</accession>
<keyword evidence="3 5" id="KW-0170">Cobalt</keyword>
<comment type="subunit">
    <text evidence="5">The basic unit is a heterodimer which dimerizes to form tetramers. The heterotetramers trimerize; 6 large subunits form a core ring with 6 small subunits projecting outwards.</text>
</comment>
<evidence type="ECO:0000256" key="1">
    <source>
        <dbReference type="ARBA" id="ARBA00022628"/>
    </source>
</evidence>
<feature type="binding site" evidence="5">
    <location>
        <position position="166"/>
    </location>
    <ligand>
        <name>adenosylcob(III)alamin</name>
        <dbReference type="ChEBI" id="CHEBI:18408"/>
    </ligand>
</feature>
<organism evidence="6 7">
    <name type="scientific">Croceicoccus pelagius</name>
    <dbReference type="NCBI Taxonomy" id="1703341"/>
    <lineage>
        <taxon>Bacteria</taxon>
        <taxon>Pseudomonadati</taxon>
        <taxon>Pseudomonadota</taxon>
        <taxon>Alphaproteobacteria</taxon>
        <taxon>Sphingomonadales</taxon>
        <taxon>Erythrobacteraceae</taxon>
        <taxon>Croceicoccus</taxon>
    </lineage>
</organism>
<comment type="caution">
    <text evidence="6">The sequence shown here is derived from an EMBL/GenBank/DDBJ whole genome shotgun (WGS) entry which is preliminary data.</text>
</comment>
<dbReference type="PANTHER" id="PTHR39330:SF1">
    <property type="entry name" value="ETHANOLAMINE AMMONIA-LYASE SMALL SUBUNIT"/>
    <property type="match status" value="1"/>
</dbReference>
<dbReference type="PANTHER" id="PTHR39330">
    <property type="entry name" value="ETHANOLAMINE AMMONIA-LYASE LIGHT CHAIN"/>
    <property type="match status" value="1"/>
</dbReference>
<keyword evidence="1 5" id="KW-0846">Cobalamin</keyword>
<dbReference type="InterPro" id="IPR042255">
    <property type="entry name" value="EutC_N"/>
</dbReference>
<proteinExistence type="inferred from homology"/>
<dbReference type="EC" id="4.3.1.7" evidence="5"/>
<comment type="pathway">
    <text evidence="5">Amine and polyamine degradation; ethanolamine degradation.</text>
</comment>
<keyword evidence="4 5" id="KW-1283">Bacterial microcompartment</keyword>
<dbReference type="GO" id="GO:0031471">
    <property type="term" value="C:ethanolamine degradation polyhedral organelle"/>
    <property type="evidence" value="ECO:0007669"/>
    <property type="project" value="UniProtKB-UniRule"/>
</dbReference>
<sequence length="243" mass="25629">MAERDLAKVLSDLTPARLRLGRAGAALPTGAALAFQLDHARARDAVNTALKPDGLADALGRDVIVVRSQAADRKEYLRRPDLGRRLREGDEAMLPTDGCDLAIVIADGLSAAAVHGHAASLALAIIERLGDWRIGPVVAAHQARVAIGDSIGEGMKADLVCVLIGERPGLSSPDSLGAYLTWQPRSGRKDSERNCVSNIRPPHGLSYDDAADTIVRLLKAAQVRQMTGVALKDGEGLIGGSEQ</sequence>
<feature type="binding site" evidence="5">
    <location>
        <position position="195"/>
    </location>
    <ligand>
        <name>adenosylcob(III)alamin</name>
        <dbReference type="ChEBI" id="CHEBI:18408"/>
    </ligand>
</feature>
<comment type="cofactor">
    <cofactor evidence="5">
        <name>adenosylcob(III)alamin</name>
        <dbReference type="ChEBI" id="CHEBI:18408"/>
    </cofactor>
    <text evidence="5">Binds between the large and small subunits.</text>
</comment>
<reference evidence="6 7" key="1">
    <citation type="journal article" date="2014" name="Int. J. Syst. Evol. Microbiol.">
        <title>Complete genome sequence of Corynebacterium casei LMG S-19264T (=DSM 44701T), isolated from a smear-ripened cheese.</title>
        <authorList>
            <consortium name="US DOE Joint Genome Institute (JGI-PGF)"/>
            <person name="Walter F."/>
            <person name="Albersmeier A."/>
            <person name="Kalinowski J."/>
            <person name="Ruckert C."/>
        </authorList>
    </citation>
    <scope>NUCLEOTIDE SEQUENCE [LARGE SCALE GENOMIC DNA]</scope>
    <source>
        <strain evidence="6 7">CGMCC 1.15358</strain>
    </source>
</reference>
<dbReference type="GO" id="GO:0006520">
    <property type="term" value="P:amino acid metabolic process"/>
    <property type="evidence" value="ECO:0007669"/>
    <property type="project" value="InterPro"/>
</dbReference>
<dbReference type="GO" id="GO:0008851">
    <property type="term" value="F:ethanolamine ammonia-lyase activity"/>
    <property type="evidence" value="ECO:0007669"/>
    <property type="project" value="UniProtKB-UniRule"/>
</dbReference>
<dbReference type="HAMAP" id="MF_00601">
    <property type="entry name" value="EutC"/>
    <property type="match status" value="1"/>
</dbReference>
<dbReference type="Pfam" id="PF05985">
    <property type="entry name" value="EutC"/>
    <property type="match status" value="1"/>
</dbReference>
<evidence type="ECO:0000256" key="4">
    <source>
        <dbReference type="ARBA" id="ARBA00024446"/>
    </source>
</evidence>
<dbReference type="InterPro" id="IPR042251">
    <property type="entry name" value="EutC_C"/>
</dbReference>